<accession>A0ABS3XMI3</accession>
<evidence type="ECO:0000313" key="2">
    <source>
        <dbReference type="EMBL" id="MBO8196617.1"/>
    </source>
</evidence>
<feature type="region of interest" description="Disordered" evidence="1">
    <location>
        <begin position="1"/>
        <end position="53"/>
    </location>
</feature>
<evidence type="ECO:0000256" key="1">
    <source>
        <dbReference type="SAM" id="MobiDB-lite"/>
    </source>
</evidence>
<comment type="caution">
    <text evidence="2">The sequence shown here is derived from an EMBL/GenBank/DDBJ whole genome shotgun (WGS) entry which is preliminary data.</text>
</comment>
<dbReference type="Proteomes" id="UP001519064">
    <property type="component" value="Unassembled WGS sequence"/>
</dbReference>
<feature type="compositionally biased region" description="Basic and acidic residues" evidence="1">
    <location>
        <begin position="20"/>
        <end position="40"/>
    </location>
</feature>
<dbReference type="EMBL" id="JADKMA010000360">
    <property type="protein sequence ID" value="MBO8196617.1"/>
    <property type="molecule type" value="Genomic_DNA"/>
</dbReference>
<evidence type="ECO:0000313" key="3">
    <source>
        <dbReference type="Proteomes" id="UP001519064"/>
    </source>
</evidence>
<dbReference type="RefSeq" id="WP_209243841.1">
    <property type="nucleotide sequence ID" value="NZ_JADKMA010000360.1"/>
</dbReference>
<sequence length="53" mass="6020">MSKPHHLRRPAGNARGGSVADKDRRAAAAQTARREELLERMRRRNGAPRRTET</sequence>
<organism evidence="2 3">
    <name type="scientific">Streptomyces oryzae</name>
    <dbReference type="NCBI Taxonomy" id="1434886"/>
    <lineage>
        <taxon>Bacteria</taxon>
        <taxon>Bacillati</taxon>
        <taxon>Actinomycetota</taxon>
        <taxon>Actinomycetes</taxon>
        <taxon>Kitasatosporales</taxon>
        <taxon>Streptomycetaceae</taxon>
        <taxon>Streptomyces</taxon>
    </lineage>
</organism>
<proteinExistence type="predicted"/>
<reference evidence="2 3" key="1">
    <citation type="submission" date="2020-11" db="EMBL/GenBank/DDBJ databases">
        <title>Streptomyces spirodelae sp. nov., isolated from duckweed.</title>
        <authorList>
            <person name="Saimee Y."/>
            <person name="Duangmal K."/>
        </authorList>
    </citation>
    <scope>NUCLEOTIDE SEQUENCE [LARGE SCALE GENOMIC DNA]</scope>
    <source>
        <strain evidence="2 3">S16-07</strain>
    </source>
</reference>
<name>A0ABS3XMI3_9ACTN</name>
<gene>
    <name evidence="2" type="ORF">ITI46_34055</name>
</gene>
<protein>
    <submittedName>
        <fullName evidence="2">Uncharacterized protein</fullName>
    </submittedName>
</protein>
<keyword evidence="3" id="KW-1185">Reference proteome</keyword>